<gene>
    <name evidence="3" type="ORF">GCM10010211_82420</name>
</gene>
<feature type="transmembrane region" description="Helical" evidence="2">
    <location>
        <begin position="32"/>
        <end position="53"/>
    </location>
</feature>
<name>A0ABQ2VR52_9ACTN</name>
<keyword evidence="2" id="KW-1133">Transmembrane helix</keyword>
<proteinExistence type="predicted"/>
<keyword evidence="2" id="KW-0812">Transmembrane</keyword>
<evidence type="ECO:0000256" key="1">
    <source>
        <dbReference type="SAM" id="MobiDB-lite"/>
    </source>
</evidence>
<dbReference type="EMBL" id="BMRP01000079">
    <property type="protein sequence ID" value="GGV02639.1"/>
    <property type="molecule type" value="Genomic_DNA"/>
</dbReference>
<reference evidence="4" key="1">
    <citation type="journal article" date="2019" name="Int. J. Syst. Evol. Microbiol.">
        <title>The Global Catalogue of Microorganisms (GCM) 10K type strain sequencing project: providing services to taxonomists for standard genome sequencing and annotation.</title>
        <authorList>
            <consortium name="The Broad Institute Genomics Platform"/>
            <consortium name="The Broad Institute Genome Sequencing Center for Infectious Disease"/>
            <person name="Wu L."/>
            <person name="Ma J."/>
        </authorList>
    </citation>
    <scope>NUCLEOTIDE SEQUENCE [LARGE SCALE GENOMIC DNA]</scope>
    <source>
        <strain evidence="4">JCM 3399</strain>
    </source>
</reference>
<evidence type="ECO:0000313" key="4">
    <source>
        <dbReference type="Proteomes" id="UP000654471"/>
    </source>
</evidence>
<comment type="caution">
    <text evidence="3">The sequence shown here is derived from an EMBL/GenBank/DDBJ whole genome shotgun (WGS) entry which is preliminary data.</text>
</comment>
<sequence>MDARRVALLTTGLAVAAGASFSFLQWDTANRLATVLSALVGLAALGVSVWAALPGRQAAVVRVSNTGEARAGSDASANTGVTGPAAGLQESVEVDGTGRAEASGGGDANTGIRLN</sequence>
<keyword evidence="2" id="KW-0472">Membrane</keyword>
<keyword evidence="4" id="KW-1185">Reference proteome</keyword>
<evidence type="ECO:0000313" key="3">
    <source>
        <dbReference type="EMBL" id="GGV02639.1"/>
    </source>
</evidence>
<evidence type="ECO:0000256" key="2">
    <source>
        <dbReference type="SAM" id="Phobius"/>
    </source>
</evidence>
<organism evidence="3 4">
    <name type="scientific">Streptomyces albospinus</name>
    <dbReference type="NCBI Taxonomy" id="285515"/>
    <lineage>
        <taxon>Bacteria</taxon>
        <taxon>Bacillati</taxon>
        <taxon>Actinomycetota</taxon>
        <taxon>Actinomycetes</taxon>
        <taxon>Kitasatosporales</taxon>
        <taxon>Streptomycetaceae</taxon>
        <taxon>Streptomyces</taxon>
    </lineage>
</organism>
<protein>
    <submittedName>
        <fullName evidence="3">Uncharacterized protein</fullName>
    </submittedName>
</protein>
<dbReference type="Proteomes" id="UP000654471">
    <property type="component" value="Unassembled WGS sequence"/>
</dbReference>
<feature type="region of interest" description="Disordered" evidence="1">
    <location>
        <begin position="68"/>
        <end position="115"/>
    </location>
</feature>
<accession>A0ABQ2VR52</accession>